<gene>
    <name evidence="4" type="ORF">S01H4_57423</name>
</gene>
<dbReference type="AlphaFoldDB" id="X1EEM8"/>
<evidence type="ECO:0000256" key="1">
    <source>
        <dbReference type="ARBA" id="ARBA00022679"/>
    </source>
</evidence>
<dbReference type="GO" id="GO:0016747">
    <property type="term" value="F:acyltransferase activity, transferring groups other than amino-acyl groups"/>
    <property type="evidence" value="ECO:0007669"/>
    <property type="project" value="InterPro"/>
</dbReference>
<accession>X1EEM8</accession>
<dbReference type="InterPro" id="IPR051556">
    <property type="entry name" value="N-term/lysine_N-AcTrnsfr"/>
</dbReference>
<reference evidence="4" key="1">
    <citation type="journal article" date="2014" name="Front. Microbiol.">
        <title>High frequency of phylogenetically diverse reductive dehalogenase-homologous genes in deep subseafloor sedimentary metagenomes.</title>
        <authorList>
            <person name="Kawai M."/>
            <person name="Futagami T."/>
            <person name="Toyoda A."/>
            <person name="Takaki Y."/>
            <person name="Nishi S."/>
            <person name="Hori S."/>
            <person name="Arai W."/>
            <person name="Tsubouchi T."/>
            <person name="Morono Y."/>
            <person name="Uchiyama I."/>
            <person name="Ito T."/>
            <person name="Fujiyama A."/>
            <person name="Inagaki F."/>
            <person name="Takami H."/>
        </authorList>
    </citation>
    <scope>NUCLEOTIDE SEQUENCE</scope>
    <source>
        <strain evidence="4">Expedition CK06-06</strain>
    </source>
</reference>
<organism evidence="4">
    <name type="scientific">marine sediment metagenome</name>
    <dbReference type="NCBI Taxonomy" id="412755"/>
    <lineage>
        <taxon>unclassified sequences</taxon>
        <taxon>metagenomes</taxon>
        <taxon>ecological metagenomes</taxon>
    </lineage>
</organism>
<dbReference type="SUPFAM" id="SSF55729">
    <property type="entry name" value="Acyl-CoA N-acyltransferases (Nat)"/>
    <property type="match status" value="1"/>
</dbReference>
<dbReference type="InterPro" id="IPR000182">
    <property type="entry name" value="GNAT_dom"/>
</dbReference>
<dbReference type="EMBL" id="BART01033404">
    <property type="protein sequence ID" value="GAH07128.1"/>
    <property type="molecule type" value="Genomic_DNA"/>
</dbReference>
<evidence type="ECO:0000313" key="4">
    <source>
        <dbReference type="EMBL" id="GAH07128.1"/>
    </source>
</evidence>
<proteinExistence type="predicted"/>
<dbReference type="InterPro" id="IPR016181">
    <property type="entry name" value="Acyl_CoA_acyltransferase"/>
</dbReference>
<dbReference type="CDD" id="cd04301">
    <property type="entry name" value="NAT_SF"/>
    <property type="match status" value="1"/>
</dbReference>
<dbReference type="Gene3D" id="3.40.630.30">
    <property type="match status" value="1"/>
</dbReference>
<sequence length="179" mass="20104">MKERPSNSDCLSGEKKRQRTYDKQRDLTRFAIDGDLGFIQELSSEAFSIFGDYREVIRLWFSNPEVITVVYVHNGQNPLGFGLVSVITGEILAIAVAPKYQRRGIGFALLNYIEFLATQRGLSMLLLHTAEENEGAQLFFQAAGFQVVGTHKGYYPKGQTALIMSKAIGIVKKCWHEPL</sequence>
<keyword evidence="1" id="KW-0808">Transferase</keyword>
<dbReference type="PROSITE" id="PS51186">
    <property type="entry name" value="GNAT"/>
    <property type="match status" value="1"/>
</dbReference>
<evidence type="ECO:0000259" key="3">
    <source>
        <dbReference type="PROSITE" id="PS51186"/>
    </source>
</evidence>
<dbReference type="PANTHER" id="PTHR42919">
    <property type="entry name" value="N-ALPHA-ACETYLTRANSFERASE"/>
    <property type="match status" value="1"/>
</dbReference>
<dbReference type="PANTHER" id="PTHR42919:SF8">
    <property type="entry name" value="N-ALPHA-ACETYLTRANSFERASE 50"/>
    <property type="match status" value="1"/>
</dbReference>
<name>X1EEM8_9ZZZZ</name>
<keyword evidence="2" id="KW-0012">Acyltransferase</keyword>
<feature type="domain" description="N-acetyltransferase" evidence="3">
    <location>
        <begin position="22"/>
        <end position="169"/>
    </location>
</feature>
<protein>
    <recommendedName>
        <fullName evidence="3">N-acetyltransferase domain-containing protein</fullName>
    </recommendedName>
</protein>
<comment type="caution">
    <text evidence="4">The sequence shown here is derived from an EMBL/GenBank/DDBJ whole genome shotgun (WGS) entry which is preliminary data.</text>
</comment>
<evidence type="ECO:0000256" key="2">
    <source>
        <dbReference type="ARBA" id="ARBA00023315"/>
    </source>
</evidence>
<dbReference type="Pfam" id="PF00583">
    <property type="entry name" value="Acetyltransf_1"/>
    <property type="match status" value="1"/>
</dbReference>